<dbReference type="InterPro" id="IPR000719">
    <property type="entry name" value="Prot_kinase_dom"/>
</dbReference>
<evidence type="ECO:0000259" key="1">
    <source>
        <dbReference type="PROSITE" id="PS50011"/>
    </source>
</evidence>
<dbReference type="GO" id="GO:0004674">
    <property type="term" value="F:protein serine/threonine kinase activity"/>
    <property type="evidence" value="ECO:0007669"/>
    <property type="project" value="TreeGrafter"/>
</dbReference>
<dbReference type="GO" id="GO:0005524">
    <property type="term" value="F:ATP binding"/>
    <property type="evidence" value="ECO:0007669"/>
    <property type="project" value="InterPro"/>
</dbReference>
<dbReference type="InterPro" id="IPR011009">
    <property type="entry name" value="Kinase-like_dom_sf"/>
</dbReference>
<feature type="domain" description="Protein kinase" evidence="1">
    <location>
        <begin position="233"/>
        <end position="502"/>
    </location>
</feature>
<dbReference type="PROSITE" id="PS50011">
    <property type="entry name" value="PROTEIN_KINASE_DOM"/>
    <property type="match status" value="1"/>
</dbReference>
<dbReference type="EMBL" id="CAMKVN010002192">
    <property type="protein sequence ID" value="CAI2179999.1"/>
    <property type="molecule type" value="Genomic_DNA"/>
</dbReference>
<dbReference type="OrthoDB" id="3269467at2759"/>
<dbReference type="SUPFAM" id="SSF56112">
    <property type="entry name" value="Protein kinase-like (PK-like)"/>
    <property type="match status" value="1"/>
</dbReference>
<dbReference type="Gene3D" id="1.10.510.10">
    <property type="entry name" value="Transferase(Phosphotransferase) domain 1"/>
    <property type="match status" value="1"/>
</dbReference>
<gene>
    <name evidence="2" type="ORF">FWILDA_LOCUS9366</name>
</gene>
<keyword evidence="3" id="KW-1185">Reference proteome</keyword>
<dbReference type="InterPro" id="IPR001245">
    <property type="entry name" value="Ser-Thr/Tyr_kinase_cat_dom"/>
</dbReference>
<dbReference type="InterPro" id="IPR051681">
    <property type="entry name" value="Ser/Thr_Kinases-Pseudokinases"/>
</dbReference>
<evidence type="ECO:0000313" key="3">
    <source>
        <dbReference type="Proteomes" id="UP001153678"/>
    </source>
</evidence>
<accession>A0A9W4WXP9</accession>
<sequence length="532" mass="61293">MFKVNEVSSFLASIVLPAIKETKSLYSLFLLTNELNSVIIVAKILLTTFGTFKHDHELCEKCTGFIEQAIKLLEEVRNLQDDKKDKLMKTKEYGNLVNLIYEIEGTLKKCDQAETNQSVVKESFQKFVLDLEIVVNAFQRAYEPLKIKKVSRWSPSVISKIRTIGRLMVMKKEFERINSLKNEKGIVNKQELIAPTKDIHEKRIVNQQELIAPTKDIHDEVKPSEPIIRTDLIPQDHIISKGRIHDGLYIGTLYEKKIIEKIVGIFTTNSVKFAEFKKEMTYLRNLSDDCTNILSVKGYTERNVLSLPFDKDISILRYLMDQWYKIFNNEHEYVITLVTECADYNLPDYVKGNKIGWRTKISIARGIANALNFIHSSNLLHYNLKSDSVFLNQKLEPKLFNFGKNSGECVVLKSTKSIELSNRSAPEVKREGKYTSASEVYNFGVILWEIATQECLSGDKSIDNRNIDDAPPVYLSLIEKAMDQDPQNRPTMQEILDSLKQLEYSQNVPDQEKEKPPTLRKLMKMIYTYFAS</sequence>
<organism evidence="2 3">
    <name type="scientific">Funneliformis geosporum</name>
    <dbReference type="NCBI Taxonomy" id="1117311"/>
    <lineage>
        <taxon>Eukaryota</taxon>
        <taxon>Fungi</taxon>
        <taxon>Fungi incertae sedis</taxon>
        <taxon>Mucoromycota</taxon>
        <taxon>Glomeromycotina</taxon>
        <taxon>Glomeromycetes</taxon>
        <taxon>Glomerales</taxon>
        <taxon>Glomeraceae</taxon>
        <taxon>Funneliformis</taxon>
    </lineage>
</organism>
<protein>
    <submittedName>
        <fullName evidence="2">8793_t:CDS:1</fullName>
    </submittedName>
</protein>
<name>A0A9W4WXP9_9GLOM</name>
<reference evidence="2" key="1">
    <citation type="submission" date="2022-08" db="EMBL/GenBank/DDBJ databases">
        <authorList>
            <person name="Kallberg Y."/>
            <person name="Tangrot J."/>
            <person name="Rosling A."/>
        </authorList>
    </citation>
    <scope>NUCLEOTIDE SEQUENCE</scope>
    <source>
        <strain evidence="2">Wild A</strain>
    </source>
</reference>
<comment type="caution">
    <text evidence="2">The sequence shown here is derived from an EMBL/GenBank/DDBJ whole genome shotgun (WGS) entry which is preliminary data.</text>
</comment>
<dbReference type="Pfam" id="PF07714">
    <property type="entry name" value="PK_Tyr_Ser-Thr"/>
    <property type="match status" value="1"/>
</dbReference>
<evidence type="ECO:0000313" key="2">
    <source>
        <dbReference type="EMBL" id="CAI2179999.1"/>
    </source>
</evidence>
<dbReference type="AlphaFoldDB" id="A0A9W4WXP9"/>
<dbReference type="PANTHER" id="PTHR44329">
    <property type="entry name" value="SERINE/THREONINE-PROTEIN KINASE TNNI3K-RELATED"/>
    <property type="match status" value="1"/>
</dbReference>
<proteinExistence type="predicted"/>
<dbReference type="Proteomes" id="UP001153678">
    <property type="component" value="Unassembled WGS sequence"/>
</dbReference>